<dbReference type="SMART" id="SM00054">
    <property type="entry name" value="EFh"/>
    <property type="match status" value="4"/>
</dbReference>
<dbReference type="Proteomes" id="UP000626092">
    <property type="component" value="Unassembled WGS sequence"/>
</dbReference>
<evidence type="ECO:0000256" key="1">
    <source>
        <dbReference type="ARBA" id="ARBA00022737"/>
    </source>
</evidence>
<sequence>MPIWNPIKSVNVPLTEEQLKGLVKRYDKNGDGKLSRKELREAFRSLGLNFSGWRAWRALRHADKNGDGYISEEEMEELVNVSTDGKREMTIDEFKKWLKKFDINGDGQISEEDLREAVRASGGWFPGRKSKVGIRLADANGNGFIEESEIRNLAEFAQKYLGVKIVAY</sequence>
<evidence type="ECO:0000313" key="5">
    <source>
        <dbReference type="Proteomes" id="UP000626092"/>
    </source>
</evidence>
<reference evidence="4" key="1">
    <citation type="submission" date="2019-11" db="EMBL/GenBank/DDBJ databases">
        <authorList>
            <person name="Liu Y."/>
            <person name="Hou J."/>
            <person name="Li T.-Q."/>
            <person name="Guan C.-H."/>
            <person name="Wu X."/>
            <person name="Wu H.-Z."/>
            <person name="Ling F."/>
            <person name="Zhang R."/>
            <person name="Shi X.-G."/>
            <person name="Ren J.-P."/>
            <person name="Chen E.-F."/>
            <person name="Sun J.-M."/>
        </authorList>
    </citation>
    <scope>NUCLEOTIDE SEQUENCE</scope>
    <source>
        <strain evidence="4">Adult_tree_wgs_1</strain>
        <tissue evidence="4">Leaves</tissue>
    </source>
</reference>
<organism evidence="4 5">
    <name type="scientific">Rhododendron simsii</name>
    <name type="common">Sims's rhododendron</name>
    <dbReference type="NCBI Taxonomy" id="118357"/>
    <lineage>
        <taxon>Eukaryota</taxon>
        <taxon>Viridiplantae</taxon>
        <taxon>Streptophyta</taxon>
        <taxon>Embryophyta</taxon>
        <taxon>Tracheophyta</taxon>
        <taxon>Spermatophyta</taxon>
        <taxon>Magnoliopsida</taxon>
        <taxon>eudicotyledons</taxon>
        <taxon>Gunneridae</taxon>
        <taxon>Pentapetalae</taxon>
        <taxon>asterids</taxon>
        <taxon>Ericales</taxon>
        <taxon>Ericaceae</taxon>
        <taxon>Ericoideae</taxon>
        <taxon>Rhodoreae</taxon>
        <taxon>Rhododendron</taxon>
    </lineage>
</organism>
<dbReference type="InterPro" id="IPR050145">
    <property type="entry name" value="Centrin_CML-like"/>
</dbReference>
<dbReference type="GO" id="GO:0005509">
    <property type="term" value="F:calcium ion binding"/>
    <property type="evidence" value="ECO:0007669"/>
    <property type="project" value="InterPro"/>
</dbReference>
<dbReference type="OrthoDB" id="26525at2759"/>
<dbReference type="Gene3D" id="1.10.238.10">
    <property type="entry name" value="EF-hand"/>
    <property type="match status" value="2"/>
</dbReference>
<keyword evidence="2" id="KW-0106">Calcium</keyword>
<keyword evidence="1" id="KW-0677">Repeat</keyword>
<name>A0A834GVI5_RHOSS</name>
<dbReference type="PROSITE" id="PS50222">
    <property type="entry name" value="EF_HAND_2"/>
    <property type="match status" value="3"/>
</dbReference>
<dbReference type="PANTHER" id="PTHR23050">
    <property type="entry name" value="CALCIUM BINDING PROTEIN"/>
    <property type="match status" value="1"/>
</dbReference>
<keyword evidence="5" id="KW-1185">Reference proteome</keyword>
<evidence type="ECO:0000259" key="3">
    <source>
        <dbReference type="PROSITE" id="PS50222"/>
    </source>
</evidence>
<dbReference type="InterPro" id="IPR018247">
    <property type="entry name" value="EF_Hand_1_Ca_BS"/>
</dbReference>
<feature type="domain" description="EF-hand" evidence="3">
    <location>
        <begin position="14"/>
        <end position="49"/>
    </location>
</feature>
<dbReference type="InterPro" id="IPR002048">
    <property type="entry name" value="EF_hand_dom"/>
</dbReference>
<accession>A0A834GVI5</accession>
<dbReference type="PROSITE" id="PS00018">
    <property type="entry name" value="EF_HAND_1"/>
    <property type="match status" value="4"/>
</dbReference>
<evidence type="ECO:0000313" key="4">
    <source>
        <dbReference type="EMBL" id="KAF7139991.1"/>
    </source>
</evidence>
<gene>
    <name evidence="4" type="ORF">RHSIM_Rhsim06G0048800</name>
</gene>
<dbReference type="Pfam" id="PF13202">
    <property type="entry name" value="EF-hand_5"/>
    <property type="match status" value="1"/>
</dbReference>
<dbReference type="InterPro" id="IPR011992">
    <property type="entry name" value="EF-hand-dom_pair"/>
</dbReference>
<proteinExistence type="predicted"/>
<feature type="domain" description="EF-hand" evidence="3">
    <location>
        <begin position="89"/>
        <end position="124"/>
    </location>
</feature>
<protein>
    <recommendedName>
        <fullName evidence="3">EF-hand domain-containing protein</fullName>
    </recommendedName>
</protein>
<dbReference type="GO" id="GO:0043226">
    <property type="term" value="C:organelle"/>
    <property type="evidence" value="ECO:0007669"/>
    <property type="project" value="UniProtKB-ARBA"/>
</dbReference>
<dbReference type="EMBL" id="WJXA01000006">
    <property type="protein sequence ID" value="KAF7139991.1"/>
    <property type="molecule type" value="Genomic_DNA"/>
</dbReference>
<dbReference type="Pfam" id="PF13405">
    <property type="entry name" value="EF-hand_6"/>
    <property type="match status" value="1"/>
</dbReference>
<feature type="domain" description="EF-hand" evidence="3">
    <location>
        <begin position="54"/>
        <end position="85"/>
    </location>
</feature>
<dbReference type="Pfam" id="PF13499">
    <property type="entry name" value="EF-hand_7"/>
    <property type="match status" value="1"/>
</dbReference>
<dbReference type="SUPFAM" id="SSF47473">
    <property type="entry name" value="EF-hand"/>
    <property type="match status" value="1"/>
</dbReference>
<dbReference type="AlphaFoldDB" id="A0A834GVI5"/>
<dbReference type="FunFam" id="1.10.238.10:FF:000178">
    <property type="entry name" value="Calmodulin-2 A"/>
    <property type="match status" value="1"/>
</dbReference>
<comment type="caution">
    <text evidence="4">The sequence shown here is derived from an EMBL/GenBank/DDBJ whole genome shotgun (WGS) entry which is preliminary data.</text>
</comment>
<dbReference type="CDD" id="cd00051">
    <property type="entry name" value="EFh"/>
    <property type="match status" value="3"/>
</dbReference>
<evidence type="ECO:0000256" key="2">
    <source>
        <dbReference type="ARBA" id="ARBA00022837"/>
    </source>
</evidence>